<evidence type="ECO:0000313" key="2">
    <source>
        <dbReference type="Proteomes" id="UP000178082"/>
    </source>
</evidence>
<gene>
    <name evidence="1" type="ORF">A3G31_06565</name>
</gene>
<dbReference type="Proteomes" id="UP000178082">
    <property type="component" value="Unassembled WGS sequence"/>
</dbReference>
<organism evidence="1 2">
    <name type="scientific">Candidatus Schekmanbacteria bacterium RIFCSPLOWO2_12_FULL_38_15</name>
    <dbReference type="NCBI Taxonomy" id="1817883"/>
    <lineage>
        <taxon>Bacteria</taxon>
        <taxon>Candidatus Schekmaniibacteriota</taxon>
    </lineage>
</organism>
<dbReference type="AlphaFoldDB" id="A0A1F7SFR4"/>
<accession>A0A1F7SFR4</accession>
<reference evidence="1 2" key="1">
    <citation type="journal article" date="2016" name="Nat. Commun.">
        <title>Thousands of microbial genomes shed light on interconnected biogeochemical processes in an aquifer system.</title>
        <authorList>
            <person name="Anantharaman K."/>
            <person name="Brown C.T."/>
            <person name="Hug L.A."/>
            <person name="Sharon I."/>
            <person name="Castelle C.J."/>
            <person name="Probst A.J."/>
            <person name="Thomas B.C."/>
            <person name="Singh A."/>
            <person name="Wilkins M.J."/>
            <person name="Karaoz U."/>
            <person name="Brodie E.L."/>
            <person name="Williams K.H."/>
            <person name="Hubbard S.S."/>
            <person name="Banfield J.F."/>
        </authorList>
    </citation>
    <scope>NUCLEOTIDE SEQUENCE [LARGE SCALE GENOMIC DNA]</scope>
</reference>
<evidence type="ECO:0000313" key="1">
    <source>
        <dbReference type="EMBL" id="OGL52078.1"/>
    </source>
</evidence>
<comment type="caution">
    <text evidence="1">The sequence shown here is derived from an EMBL/GenBank/DDBJ whole genome shotgun (WGS) entry which is preliminary data.</text>
</comment>
<proteinExistence type="predicted"/>
<dbReference type="EMBL" id="MGDI01000033">
    <property type="protein sequence ID" value="OGL52078.1"/>
    <property type="molecule type" value="Genomic_DNA"/>
</dbReference>
<name>A0A1F7SFR4_9BACT</name>
<protein>
    <submittedName>
        <fullName evidence="1">Uncharacterized protein</fullName>
    </submittedName>
</protein>
<sequence length="113" mass="13310">MNNLREKIKLFRGIGKKIFIWFLIFSLLPLSLSIYQGYTSSSSALKEKKFQQLDTVADYKEYNLIKFLEEREINLSYIARQKQKTIARTDHPKTTRLSLQSKGCSPFFIFANY</sequence>